<sequence length="595" mass="66911">MPGSIQVSVLDFKELPTSSNSVKRIRTMSIIEKGTWDDVFPIEGGGLIHMKLQFFLSEEERNRIRLMRELAMKKKQVEILGSRHEVSDVLSASSSQDFQKGGVNIDISLKASDTCDGIKEESFQRPLFTNVTDRKEETSLSHAKQEIEQKPKYSDNLVENLNEETLKEDILNDVKEISVEMTSNKKNSILLQEAEAAEKLLEDTETRDFLKNNDVIKSKPLSNLVEKLGKQILEENSPTVLKKMSKESKVPPFSKETEVNTYKRSEIQLQETDSQKKLQDSSSRDVVSSRLTVSEKIKSFSPKLAGEMDKQGSPEKTPQNIKKMISVFESTISQDRVPLKVASTKPYRLGTSGLVKDFHDKSESSLKNSEKSISSQSSSRLRNSFSMGDLRKNLSDIITKGDHNLRKSPHEGVENEKEGIVGRKTSKDNVDYLSQDRSGQWTFLDEKQQICMTAEGEKAISLSSDCKTEAKGHEEKIGKEIESPESADVESSNGSFGQAMKIALVVGFGVLVYIFRQRESGKGKKKENKYTLRNQVLMNKRGGSIEEQAAAFYAGVIGAAITDQLHKEKYWEDHPGEAVPIMRPKFYGGPWKIYK</sequence>
<feature type="region of interest" description="Disordered" evidence="1">
    <location>
        <begin position="243"/>
        <end position="285"/>
    </location>
</feature>
<feature type="compositionally biased region" description="Low complexity" evidence="1">
    <location>
        <begin position="371"/>
        <end position="385"/>
    </location>
</feature>
<proteinExistence type="predicted"/>
<protein>
    <submittedName>
        <fullName evidence="2">Uncharacterized protein</fullName>
    </submittedName>
</protein>
<evidence type="ECO:0000256" key="1">
    <source>
        <dbReference type="SAM" id="MobiDB-lite"/>
    </source>
</evidence>
<feature type="compositionally biased region" description="Basic and acidic residues" evidence="1">
    <location>
        <begin position="360"/>
        <end position="370"/>
    </location>
</feature>
<gene>
    <name evidence="2" type="ORF">E3N88_40789</name>
</gene>
<evidence type="ECO:0000313" key="2">
    <source>
        <dbReference type="EMBL" id="KAD2393812.1"/>
    </source>
</evidence>
<dbReference type="PANTHER" id="PTHR36810:SF1">
    <property type="entry name" value="OS05G0232200 PROTEIN"/>
    <property type="match status" value="1"/>
</dbReference>
<evidence type="ECO:0000313" key="3">
    <source>
        <dbReference type="Proteomes" id="UP000326396"/>
    </source>
</evidence>
<dbReference type="OrthoDB" id="1939272at2759"/>
<dbReference type="Proteomes" id="UP000326396">
    <property type="component" value="Linkage Group LG9"/>
</dbReference>
<feature type="compositionally biased region" description="Basic and acidic residues" evidence="1">
    <location>
        <begin position="273"/>
        <end position="283"/>
    </location>
</feature>
<organism evidence="2 3">
    <name type="scientific">Mikania micrantha</name>
    <name type="common">bitter vine</name>
    <dbReference type="NCBI Taxonomy" id="192012"/>
    <lineage>
        <taxon>Eukaryota</taxon>
        <taxon>Viridiplantae</taxon>
        <taxon>Streptophyta</taxon>
        <taxon>Embryophyta</taxon>
        <taxon>Tracheophyta</taxon>
        <taxon>Spermatophyta</taxon>
        <taxon>Magnoliopsida</taxon>
        <taxon>eudicotyledons</taxon>
        <taxon>Gunneridae</taxon>
        <taxon>Pentapetalae</taxon>
        <taxon>asterids</taxon>
        <taxon>campanulids</taxon>
        <taxon>Asterales</taxon>
        <taxon>Asteraceae</taxon>
        <taxon>Asteroideae</taxon>
        <taxon>Heliantheae alliance</taxon>
        <taxon>Eupatorieae</taxon>
        <taxon>Mikania</taxon>
    </lineage>
</organism>
<reference evidence="2 3" key="1">
    <citation type="submission" date="2019-05" db="EMBL/GenBank/DDBJ databases">
        <title>Mikania micrantha, genome provides insights into the molecular mechanism of rapid growth.</title>
        <authorList>
            <person name="Liu B."/>
        </authorList>
    </citation>
    <scope>NUCLEOTIDE SEQUENCE [LARGE SCALE GENOMIC DNA]</scope>
    <source>
        <strain evidence="2">NLD-2019</strain>
        <tissue evidence="2">Leaf</tissue>
    </source>
</reference>
<dbReference type="PANTHER" id="PTHR36810">
    <property type="entry name" value="BNACNNG47150D PROTEIN"/>
    <property type="match status" value="1"/>
</dbReference>
<comment type="caution">
    <text evidence="2">The sequence shown here is derived from an EMBL/GenBank/DDBJ whole genome shotgun (WGS) entry which is preliminary data.</text>
</comment>
<accession>A0A5N6LNK8</accession>
<feature type="region of interest" description="Disordered" evidence="1">
    <location>
        <begin position="360"/>
        <end position="385"/>
    </location>
</feature>
<dbReference type="EMBL" id="SZYD01000019">
    <property type="protein sequence ID" value="KAD2393812.1"/>
    <property type="molecule type" value="Genomic_DNA"/>
</dbReference>
<name>A0A5N6LNK8_9ASTR</name>
<feature type="region of interest" description="Disordered" evidence="1">
    <location>
        <begin position="400"/>
        <end position="422"/>
    </location>
</feature>
<dbReference type="AlphaFoldDB" id="A0A5N6LNK8"/>
<feature type="compositionally biased region" description="Basic and acidic residues" evidence="1">
    <location>
        <begin position="244"/>
        <end position="266"/>
    </location>
</feature>
<keyword evidence="3" id="KW-1185">Reference proteome</keyword>